<gene>
    <name evidence="2" type="ORF">GCK32_006385</name>
</gene>
<dbReference type="EMBL" id="WIXE01006093">
    <property type="protein sequence ID" value="KAK5981609.1"/>
    <property type="molecule type" value="Genomic_DNA"/>
</dbReference>
<feature type="compositionally biased region" description="Basic and acidic residues" evidence="1">
    <location>
        <begin position="18"/>
        <end position="41"/>
    </location>
</feature>
<sequence length="133" mass="14470">MTTNHYYPASPISRYGKRKEVLRKEKADSSHTPDEGIERARSICGLMPSDFDDHSISSRSDMVDSGYGKSHHEETPNLLVIPSSPYWSKGDTVGEQTGKVLCGVLVDSASINQRDPPKAEPSSPPSLPPTTTA</sequence>
<comment type="caution">
    <text evidence="2">The sequence shown here is derived from an EMBL/GenBank/DDBJ whole genome shotgun (WGS) entry which is preliminary data.</text>
</comment>
<proteinExistence type="predicted"/>
<accession>A0AAN8FQT5</accession>
<evidence type="ECO:0000313" key="3">
    <source>
        <dbReference type="Proteomes" id="UP001331761"/>
    </source>
</evidence>
<dbReference type="AlphaFoldDB" id="A0AAN8FQT5"/>
<protein>
    <submittedName>
        <fullName evidence="2">Uncharacterized protein</fullName>
    </submittedName>
</protein>
<keyword evidence="3" id="KW-1185">Reference proteome</keyword>
<name>A0AAN8FQT5_TRICO</name>
<feature type="region of interest" description="Disordered" evidence="1">
    <location>
        <begin position="108"/>
        <end position="133"/>
    </location>
</feature>
<evidence type="ECO:0000256" key="1">
    <source>
        <dbReference type="SAM" id="MobiDB-lite"/>
    </source>
</evidence>
<evidence type="ECO:0000313" key="2">
    <source>
        <dbReference type="EMBL" id="KAK5981609.1"/>
    </source>
</evidence>
<reference evidence="2 3" key="1">
    <citation type="submission" date="2019-10" db="EMBL/GenBank/DDBJ databases">
        <title>Assembly and Annotation for the nematode Trichostrongylus colubriformis.</title>
        <authorList>
            <person name="Martin J."/>
        </authorList>
    </citation>
    <scope>NUCLEOTIDE SEQUENCE [LARGE SCALE GENOMIC DNA]</scope>
    <source>
        <strain evidence="2">G859</strain>
        <tissue evidence="2">Whole worm</tissue>
    </source>
</reference>
<feature type="region of interest" description="Disordered" evidence="1">
    <location>
        <begin position="17"/>
        <end position="76"/>
    </location>
</feature>
<organism evidence="2 3">
    <name type="scientific">Trichostrongylus colubriformis</name>
    <name type="common">Black scour worm</name>
    <dbReference type="NCBI Taxonomy" id="6319"/>
    <lineage>
        <taxon>Eukaryota</taxon>
        <taxon>Metazoa</taxon>
        <taxon>Ecdysozoa</taxon>
        <taxon>Nematoda</taxon>
        <taxon>Chromadorea</taxon>
        <taxon>Rhabditida</taxon>
        <taxon>Rhabditina</taxon>
        <taxon>Rhabditomorpha</taxon>
        <taxon>Strongyloidea</taxon>
        <taxon>Trichostrongylidae</taxon>
        <taxon>Trichostrongylus</taxon>
    </lineage>
</organism>
<dbReference type="Proteomes" id="UP001331761">
    <property type="component" value="Unassembled WGS sequence"/>
</dbReference>
<feature type="compositionally biased region" description="Pro residues" evidence="1">
    <location>
        <begin position="122"/>
        <end position="133"/>
    </location>
</feature>